<dbReference type="InterPro" id="IPR036852">
    <property type="entry name" value="Peptidase_S8/S53_dom_sf"/>
</dbReference>
<dbReference type="SUPFAM" id="SSF52743">
    <property type="entry name" value="Subtilisin-like"/>
    <property type="match status" value="1"/>
</dbReference>
<dbReference type="InterPro" id="IPR045051">
    <property type="entry name" value="SBT"/>
</dbReference>
<feature type="domain" description="Inhibitor I9" evidence="3">
    <location>
        <begin position="5"/>
        <end position="65"/>
    </location>
</feature>
<gene>
    <name evidence="4" type="ORF">Bca52824_023893</name>
</gene>
<accession>A0A8X7VJG3</accession>
<proteinExistence type="inferred from homology"/>
<dbReference type="InterPro" id="IPR037045">
    <property type="entry name" value="S8pro/Inhibitor_I9_sf"/>
</dbReference>
<dbReference type="Gene3D" id="3.30.70.80">
    <property type="entry name" value="Peptidase S8 propeptide/proteinase inhibitor I9"/>
    <property type="match status" value="1"/>
</dbReference>
<dbReference type="Proteomes" id="UP000886595">
    <property type="component" value="Unassembled WGS sequence"/>
</dbReference>
<dbReference type="EMBL" id="JAAMPC010000005">
    <property type="protein sequence ID" value="KAG2312336.1"/>
    <property type="molecule type" value="Genomic_DNA"/>
</dbReference>
<protein>
    <recommendedName>
        <fullName evidence="3">Inhibitor I9 domain-containing protein</fullName>
    </recommendedName>
</protein>
<dbReference type="GO" id="GO:0004252">
    <property type="term" value="F:serine-type endopeptidase activity"/>
    <property type="evidence" value="ECO:0007669"/>
    <property type="project" value="InterPro"/>
</dbReference>
<evidence type="ECO:0000313" key="5">
    <source>
        <dbReference type="Proteomes" id="UP000886595"/>
    </source>
</evidence>
<evidence type="ECO:0000313" key="4">
    <source>
        <dbReference type="EMBL" id="KAG2312336.1"/>
    </source>
</evidence>
<keyword evidence="5" id="KW-1185">Reference proteome</keyword>
<dbReference type="GO" id="GO:0006508">
    <property type="term" value="P:proteolysis"/>
    <property type="evidence" value="ECO:0007669"/>
    <property type="project" value="InterPro"/>
</dbReference>
<dbReference type="OrthoDB" id="1113126at2759"/>
<dbReference type="AlphaFoldDB" id="A0A8X7VJG3"/>
<name>A0A8X7VJG3_BRACI</name>
<dbReference type="InterPro" id="IPR010259">
    <property type="entry name" value="S8pro/Inhibitor_I9"/>
</dbReference>
<dbReference type="Gene3D" id="3.40.50.200">
    <property type="entry name" value="Peptidase S8/S53 domain"/>
    <property type="match status" value="1"/>
</dbReference>
<dbReference type="PANTHER" id="PTHR10795">
    <property type="entry name" value="PROPROTEIN CONVERTASE SUBTILISIN/KEXIN"/>
    <property type="match status" value="1"/>
</dbReference>
<dbReference type="Pfam" id="PF05922">
    <property type="entry name" value="Inhibitor_I9"/>
    <property type="match status" value="1"/>
</dbReference>
<evidence type="ECO:0000256" key="1">
    <source>
        <dbReference type="ARBA" id="ARBA00011073"/>
    </source>
</evidence>
<sequence>MDVAVSWHEPLLKAASKEAAHDSMVHSFRHGFSGFAAKLTKSQAKDIAALPEVIHVIPDSFYKLATTRTWDYLGLSAADPKNLLNDANMGEQVIIGVIDTGVWPESEVFNDNGFGPVPSHWKGGCESGEDFNSSHCNKNS</sequence>
<evidence type="ECO:0000256" key="2">
    <source>
        <dbReference type="ARBA" id="ARBA00022729"/>
    </source>
</evidence>
<comment type="caution">
    <text evidence="4">The sequence shown here is derived from an EMBL/GenBank/DDBJ whole genome shotgun (WGS) entry which is preliminary data.</text>
</comment>
<evidence type="ECO:0000259" key="3">
    <source>
        <dbReference type="Pfam" id="PF05922"/>
    </source>
</evidence>
<keyword evidence="2" id="KW-0732">Signal</keyword>
<comment type="similarity">
    <text evidence="1">Belongs to the peptidase S8 family.</text>
</comment>
<reference evidence="4 5" key="1">
    <citation type="submission" date="2020-02" db="EMBL/GenBank/DDBJ databases">
        <authorList>
            <person name="Ma Q."/>
            <person name="Huang Y."/>
            <person name="Song X."/>
            <person name="Pei D."/>
        </authorList>
    </citation>
    <scope>NUCLEOTIDE SEQUENCE [LARGE SCALE GENOMIC DNA]</scope>
    <source>
        <strain evidence="4">Sxm20200214</strain>
        <tissue evidence="4">Leaf</tissue>
    </source>
</reference>
<organism evidence="4 5">
    <name type="scientific">Brassica carinata</name>
    <name type="common">Ethiopian mustard</name>
    <name type="synonym">Abyssinian cabbage</name>
    <dbReference type="NCBI Taxonomy" id="52824"/>
    <lineage>
        <taxon>Eukaryota</taxon>
        <taxon>Viridiplantae</taxon>
        <taxon>Streptophyta</taxon>
        <taxon>Embryophyta</taxon>
        <taxon>Tracheophyta</taxon>
        <taxon>Spermatophyta</taxon>
        <taxon>Magnoliopsida</taxon>
        <taxon>eudicotyledons</taxon>
        <taxon>Gunneridae</taxon>
        <taxon>Pentapetalae</taxon>
        <taxon>rosids</taxon>
        <taxon>malvids</taxon>
        <taxon>Brassicales</taxon>
        <taxon>Brassicaceae</taxon>
        <taxon>Brassiceae</taxon>
        <taxon>Brassica</taxon>
    </lineage>
</organism>